<dbReference type="EMBL" id="JAHHHV010000013">
    <property type="protein sequence ID" value="MBW4464455.1"/>
    <property type="molecule type" value="Genomic_DNA"/>
</dbReference>
<reference evidence="1" key="2">
    <citation type="journal article" date="2022" name="Microbiol. Resour. Announc.">
        <title>Metagenome Sequencing to Explore Phylogenomics of Terrestrial Cyanobacteria.</title>
        <authorList>
            <person name="Ward R.D."/>
            <person name="Stajich J.E."/>
            <person name="Johansen J.R."/>
            <person name="Huntemann M."/>
            <person name="Clum A."/>
            <person name="Foster B."/>
            <person name="Foster B."/>
            <person name="Roux S."/>
            <person name="Palaniappan K."/>
            <person name="Varghese N."/>
            <person name="Mukherjee S."/>
            <person name="Reddy T.B.K."/>
            <person name="Daum C."/>
            <person name="Copeland A."/>
            <person name="Chen I.A."/>
            <person name="Ivanova N.N."/>
            <person name="Kyrpides N.C."/>
            <person name="Shapiro N."/>
            <person name="Eloe-Fadrosh E.A."/>
            <person name="Pietrasiak N."/>
        </authorList>
    </citation>
    <scope>NUCLEOTIDE SEQUENCE</scope>
    <source>
        <strain evidence="1">GSE-TBD4-15B</strain>
    </source>
</reference>
<protein>
    <submittedName>
        <fullName evidence="1">Uncharacterized protein</fullName>
    </submittedName>
</protein>
<organism evidence="1 2">
    <name type="scientific">Pegethrix bostrychoides GSE-TBD4-15B</name>
    <dbReference type="NCBI Taxonomy" id="2839662"/>
    <lineage>
        <taxon>Bacteria</taxon>
        <taxon>Bacillati</taxon>
        <taxon>Cyanobacteriota</taxon>
        <taxon>Cyanophyceae</taxon>
        <taxon>Oculatellales</taxon>
        <taxon>Oculatellaceae</taxon>
        <taxon>Pegethrix</taxon>
    </lineage>
</organism>
<dbReference type="InterPro" id="IPR038296">
    <property type="entry name" value="ParD_sf"/>
</dbReference>
<comment type="caution">
    <text evidence="1">The sequence shown here is derived from an EMBL/GenBank/DDBJ whole genome shotgun (WGS) entry which is preliminary data.</text>
</comment>
<evidence type="ECO:0000313" key="2">
    <source>
        <dbReference type="Proteomes" id="UP000707356"/>
    </source>
</evidence>
<dbReference type="Proteomes" id="UP000707356">
    <property type="component" value="Unassembled WGS sequence"/>
</dbReference>
<proteinExistence type="predicted"/>
<dbReference type="Gene3D" id="6.10.10.120">
    <property type="entry name" value="Antitoxin ParD1-like"/>
    <property type="match status" value="1"/>
</dbReference>
<accession>A0A951P8D5</accession>
<sequence>MTPSKSSSSKPMLVKFTAVEADQSLLRTVEQLLDSGSYASFSDLCKAALRLMLVSADAEPADSIPNPDLAALRQQVQQLAERLTQLEEKMQAAPAVAEVDPLLSRLAPLLEDF</sequence>
<reference evidence="1" key="1">
    <citation type="submission" date="2021-05" db="EMBL/GenBank/DDBJ databases">
        <authorList>
            <person name="Pietrasiak N."/>
            <person name="Ward R."/>
            <person name="Stajich J.E."/>
            <person name="Kurbessoian T."/>
        </authorList>
    </citation>
    <scope>NUCLEOTIDE SEQUENCE</scope>
    <source>
        <strain evidence="1">GSE-TBD4-15B</strain>
    </source>
</reference>
<dbReference type="AlphaFoldDB" id="A0A951P8D5"/>
<evidence type="ECO:0000313" key="1">
    <source>
        <dbReference type="EMBL" id="MBW4464455.1"/>
    </source>
</evidence>
<gene>
    <name evidence="1" type="ORF">KME07_03315</name>
</gene>
<name>A0A951P8D5_9CYAN</name>